<dbReference type="GO" id="GO:0016020">
    <property type="term" value="C:membrane"/>
    <property type="evidence" value="ECO:0007669"/>
    <property type="project" value="UniProtKB-SubCell"/>
</dbReference>
<dbReference type="OrthoDB" id="6499973at2759"/>
<dbReference type="EMBL" id="KZ857436">
    <property type="protein sequence ID" value="RDX45581.1"/>
    <property type="molecule type" value="Genomic_DNA"/>
</dbReference>
<feature type="transmembrane region" description="Helical" evidence="4">
    <location>
        <begin position="345"/>
        <end position="370"/>
    </location>
</feature>
<feature type="transmembrane region" description="Helical" evidence="4">
    <location>
        <begin position="317"/>
        <end position="339"/>
    </location>
</feature>
<keyword evidence="6" id="KW-1185">Reference proteome</keyword>
<reference evidence="5 6" key="1">
    <citation type="journal article" date="2018" name="Biotechnol. Biofuels">
        <title>Integrative visual omics of the white-rot fungus Polyporus brumalis exposes the biotechnological potential of its oxidative enzymes for delignifying raw plant biomass.</title>
        <authorList>
            <person name="Miyauchi S."/>
            <person name="Rancon A."/>
            <person name="Drula E."/>
            <person name="Hage H."/>
            <person name="Chaduli D."/>
            <person name="Favel A."/>
            <person name="Grisel S."/>
            <person name="Henrissat B."/>
            <person name="Herpoel-Gimbert I."/>
            <person name="Ruiz-Duenas F.J."/>
            <person name="Chevret D."/>
            <person name="Hainaut M."/>
            <person name="Lin J."/>
            <person name="Wang M."/>
            <person name="Pangilinan J."/>
            <person name="Lipzen A."/>
            <person name="Lesage-Meessen L."/>
            <person name="Navarro D."/>
            <person name="Riley R."/>
            <person name="Grigoriev I.V."/>
            <person name="Zhou S."/>
            <person name="Raouche S."/>
            <person name="Rosso M.N."/>
        </authorList>
    </citation>
    <scope>NUCLEOTIDE SEQUENCE [LARGE SCALE GENOMIC DNA]</scope>
    <source>
        <strain evidence="5 6">BRFM 1820</strain>
    </source>
</reference>
<dbReference type="Pfam" id="PF07690">
    <property type="entry name" value="MFS_1"/>
    <property type="match status" value="1"/>
</dbReference>
<feature type="compositionally biased region" description="Low complexity" evidence="3">
    <location>
        <begin position="1"/>
        <end position="18"/>
    </location>
</feature>
<feature type="region of interest" description="Disordered" evidence="3">
    <location>
        <begin position="1"/>
        <end position="35"/>
    </location>
</feature>
<evidence type="ECO:0000256" key="3">
    <source>
        <dbReference type="SAM" id="MobiDB-lite"/>
    </source>
</evidence>
<name>A0A371CZ73_9APHY</name>
<feature type="transmembrane region" description="Helical" evidence="4">
    <location>
        <begin position="85"/>
        <end position="103"/>
    </location>
</feature>
<dbReference type="InterPro" id="IPR036259">
    <property type="entry name" value="MFS_trans_sf"/>
</dbReference>
<feature type="transmembrane region" description="Helical" evidence="4">
    <location>
        <begin position="382"/>
        <end position="402"/>
    </location>
</feature>
<sequence>MPTPATSFHTSTTISSSSRNDLSEKAAEELRTANATPPDGGRAAWLAIAGAWMVQFCTFGYLNAFGVYQDFYTREFLSHESPSNISWIGSVQLFLMYAPGMLVGHTFDAGYFRHVQIAGSILLVFSIFMLSLTQQDQYYQVFLAQGLGVGLGVGMLYIPSLSIVSHHFRRRRALATGIAVSGASCGGIVFPIMLNHLFTMSSFGFANGVRTSGAVIAALLTIANCIMRTHLPPKDRSLRDTFSIKVVRHIVSDGAYTWSALGAFCTNLGLFVPFFYLQLFAADHGVNASVTTYILAILNAGSTLGRTIPVALADQLGVFNMIVPAMAVSAALIFALFGATTTPGVVAVAVLFGFSSGAYVSLIPPMLGLLCTDLSELGLRMGLAFSLVGTSMLVGTPIFGALLGGNGAAGPLVWWKALVFAGVRPLFSDYFTFAPSLSRRPRFSLQFACVQGCGTGVRRTVFGSCIPVPRALRLVSHFSRISRPTSRALPCQTTLTMPLFTSVVFDFSAASRISRVAVPLRQRAVLIGLFATGVHRGRGHLHGHRADDLRAPAA</sequence>
<dbReference type="AlphaFoldDB" id="A0A371CZ73"/>
<feature type="transmembrane region" description="Helical" evidence="4">
    <location>
        <begin position="115"/>
        <end position="132"/>
    </location>
</feature>
<dbReference type="GO" id="GO:0022857">
    <property type="term" value="F:transmembrane transporter activity"/>
    <property type="evidence" value="ECO:0007669"/>
    <property type="project" value="InterPro"/>
</dbReference>
<feature type="transmembrane region" description="Helical" evidence="4">
    <location>
        <begin position="173"/>
        <end position="194"/>
    </location>
</feature>
<protein>
    <submittedName>
        <fullName evidence="5">MFS general substrate transporter</fullName>
    </submittedName>
</protein>
<keyword evidence="4" id="KW-0472">Membrane</keyword>
<feature type="transmembrane region" description="Helical" evidence="4">
    <location>
        <begin position="214"/>
        <end position="231"/>
    </location>
</feature>
<proteinExistence type="inferred from homology"/>
<gene>
    <name evidence="5" type="ORF">OH76DRAFT_1357614</name>
</gene>
<feature type="transmembrane region" description="Helical" evidence="4">
    <location>
        <begin position="255"/>
        <end position="276"/>
    </location>
</feature>
<feature type="transmembrane region" description="Helical" evidence="4">
    <location>
        <begin position="138"/>
        <end position="161"/>
    </location>
</feature>
<feature type="compositionally biased region" description="Basic and acidic residues" evidence="3">
    <location>
        <begin position="21"/>
        <end position="31"/>
    </location>
</feature>
<dbReference type="PANTHER" id="PTHR11360">
    <property type="entry name" value="MONOCARBOXYLATE TRANSPORTER"/>
    <property type="match status" value="1"/>
</dbReference>
<keyword evidence="4" id="KW-0812">Transmembrane</keyword>
<dbReference type="Proteomes" id="UP000256964">
    <property type="component" value="Unassembled WGS sequence"/>
</dbReference>
<organism evidence="5 6">
    <name type="scientific">Lentinus brumalis</name>
    <dbReference type="NCBI Taxonomy" id="2498619"/>
    <lineage>
        <taxon>Eukaryota</taxon>
        <taxon>Fungi</taxon>
        <taxon>Dikarya</taxon>
        <taxon>Basidiomycota</taxon>
        <taxon>Agaricomycotina</taxon>
        <taxon>Agaricomycetes</taxon>
        <taxon>Polyporales</taxon>
        <taxon>Polyporaceae</taxon>
        <taxon>Lentinus</taxon>
    </lineage>
</organism>
<accession>A0A371CZ73</accession>
<evidence type="ECO:0000256" key="4">
    <source>
        <dbReference type="SAM" id="Phobius"/>
    </source>
</evidence>
<comment type="similarity">
    <text evidence="2">Belongs to the major facilitator superfamily. Monocarboxylate porter (TC 2.A.1.13) family.</text>
</comment>
<dbReference type="SUPFAM" id="SSF103473">
    <property type="entry name" value="MFS general substrate transporter"/>
    <property type="match status" value="1"/>
</dbReference>
<feature type="transmembrane region" description="Helical" evidence="4">
    <location>
        <begin position="43"/>
        <end position="65"/>
    </location>
</feature>
<feature type="transmembrane region" description="Helical" evidence="4">
    <location>
        <begin position="414"/>
        <end position="433"/>
    </location>
</feature>
<evidence type="ECO:0000313" key="5">
    <source>
        <dbReference type="EMBL" id="RDX45581.1"/>
    </source>
</evidence>
<dbReference type="InterPro" id="IPR011701">
    <property type="entry name" value="MFS"/>
</dbReference>
<evidence type="ECO:0000256" key="2">
    <source>
        <dbReference type="ARBA" id="ARBA00006727"/>
    </source>
</evidence>
<evidence type="ECO:0000313" key="6">
    <source>
        <dbReference type="Proteomes" id="UP000256964"/>
    </source>
</evidence>
<dbReference type="InterPro" id="IPR050327">
    <property type="entry name" value="Proton-linked_MCT"/>
</dbReference>
<evidence type="ECO:0000256" key="1">
    <source>
        <dbReference type="ARBA" id="ARBA00004141"/>
    </source>
</evidence>
<dbReference type="PANTHER" id="PTHR11360:SF234">
    <property type="entry name" value="MFS-TYPE TRANSPORTER DBAD-RELATED"/>
    <property type="match status" value="1"/>
</dbReference>
<comment type="subcellular location">
    <subcellularLocation>
        <location evidence="1">Membrane</location>
        <topology evidence="1">Multi-pass membrane protein</topology>
    </subcellularLocation>
</comment>
<dbReference type="Gene3D" id="1.20.1250.20">
    <property type="entry name" value="MFS general substrate transporter like domains"/>
    <property type="match status" value="2"/>
</dbReference>
<keyword evidence="4" id="KW-1133">Transmembrane helix</keyword>